<evidence type="ECO:0000313" key="2">
    <source>
        <dbReference type="Proteomes" id="UP001174314"/>
    </source>
</evidence>
<organism evidence="1 2">
    <name type="scientific">Corynebacterium pseudokroppenstedtii</name>
    <dbReference type="NCBI Taxonomy" id="2804917"/>
    <lineage>
        <taxon>Bacteria</taxon>
        <taxon>Bacillati</taxon>
        <taxon>Actinomycetota</taxon>
        <taxon>Actinomycetes</taxon>
        <taxon>Mycobacteriales</taxon>
        <taxon>Corynebacteriaceae</taxon>
        <taxon>Corynebacterium</taxon>
    </lineage>
</organism>
<dbReference type="RefSeq" id="WP_204581986.1">
    <property type="nucleotide sequence ID" value="NZ_CP137757.1"/>
</dbReference>
<dbReference type="EMBL" id="CP137757">
    <property type="protein sequence ID" value="WPF25646.1"/>
    <property type="molecule type" value="Genomic_DNA"/>
</dbReference>
<accession>A0AAU0Q372</accession>
<dbReference type="Proteomes" id="UP001174314">
    <property type="component" value="Chromosome"/>
</dbReference>
<evidence type="ECO:0000313" key="1">
    <source>
        <dbReference type="EMBL" id="WPF25646.1"/>
    </source>
</evidence>
<sequence length="135" mass="14991">MRKRILPLVSVSLAGIIALSGCSSNDKLSNGKWEFETPDDLEDTIDASSMILDVSDQNFTLRSVDRYGDVNEDDTATGRVNRPKRALEAHNYNGSEAFTEAEKDNAGSENVVEYKFKGGTLIIRFLGEDWKGKKK</sequence>
<protein>
    <recommendedName>
        <fullName evidence="3">Secreted protein</fullName>
    </recommendedName>
</protein>
<name>A0AAU0Q372_9CORY</name>
<gene>
    <name evidence="1" type="ORF">Q0N40_03650</name>
</gene>
<proteinExistence type="predicted"/>
<dbReference type="PROSITE" id="PS51257">
    <property type="entry name" value="PROKAR_LIPOPROTEIN"/>
    <property type="match status" value="1"/>
</dbReference>
<keyword evidence="2" id="KW-1185">Reference proteome</keyword>
<dbReference type="KEGG" id="cpsk:Q0N40_03650"/>
<dbReference type="AlphaFoldDB" id="A0AAU0Q372"/>
<reference evidence="1 2" key="1">
    <citation type="submission" date="2023-10" db="EMBL/GenBank/DDBJ databases">
        <title>complete genome sequence of Corynebacterium pseudokroppenstedtii P15-C1.</title>
        <authorList>
            <person name="Bruggemann H."/>
            <person name="Poehlein A."/>
        </authorList>
    </citation>
    <scope>NUCLEOTIDE SEQUENCE [LARGE SCALE GENOMIC DNA]</scope>
    <source>
        <strain evidence="1 2">P15_C1</strain>
    </source>
</reference>
<evidence type="ECO:0008006" key="3">
    <source>
        <dbReference type="Google" id="ProtNLM"/>
    </source>
</evidence>